<evidence type="ECO:0000256" key="3">
    <source>
        <dbReference type="ARBA" id="ARBA00023242"/>
    </source>
</evidence>
<name>A0A0A9YQD4_LYGHE</name>
<feature type="region of interest" description="Disordered" evidence="5">
    <location>
        <begin position="27"/>
        <end position="52"/>
    </location>
</feature>
<feature type="compositionally biased region" description="Low complexity" evidence="5">
    <location>
        <begin position="28"/>
        <end position="45"/>
    </location>
</feature>
<evidence type="ECO:0000256" key="1">
    <source>
        <dbReference type="ARBA" id="ARBA00004123"/>
    </source>
</evidence>
<dbReference type="GO" id="GO:0000978">
    <property type="term" value="F:RNA polymerase II cis-regulatory region sequence-specific DNA binding"/>
    <property type="evidence" value="ECO:0007669"/>
    <property type="project" value="TreeGrafter"/>
</dbReference>
<keyword evidence="3 4" id="KW-0539">Nucleus</keyword>
<dbReference type="PANTHER" id="PTHR10270:SF324">
    <property type="entry name" value="SOX DOMAIN-CONTAINING PROTEIN DICHAETE-RELATED"/>
    <property type="match status" value="1"/>
</dbReference>
<evidence type="ECO:0000256" key="4">
    <source>
        <dbReference type="PROSITE-ProRule" id="PRU00267"/>
    </source>
</evidence>
<dbReference type="SUPFAM" id="SSF47095">
    <property type="entry name" value="HMG-box"/>
    <property type="match status" value="1"/>
</dbReference>
<dbReference type="InterPro" id="IPR036910">
    <property type="entry name" value="HMG_box_dom_sf"/>
</dbReference>
<evidence type="ECO:0000313" key="7">
    <source>
        <dbReference type="EMBL" id="JAG35252.1"/>
    </source>
</evidence>
<dbReference type="GO" id="GO:0030182">
    <property type="term" value="P:neuron differentiation"/>
    <property type="evidence" value="ECO:0007669"/>
    <property type="project" value="TreeGrafter"/>
</dbReference>
<reference evidence="7" key="2">
    <citation type="submission" date="2014-07" db="EMBL/GenBank/DDBJ databases">
        <authorList>
            <person name="Hull J."/>
        </authorList>
    </citation>
    <scope>NUCLEOTIDE SEQUENCE</scope>
</reference>
<dbReference type="CDD" id="cd01388">
    <property type="entry name" value="HMG-box_SoxB"/>
    <property type="match status" value="1"/>
</dbReference>
<evidence type="ECO:0000256" key="5">
    <source>
        <dbReference type="SAM" id="MobiDB-lite"/>
    </source>
</evidence>
<evidence type="ECO:0000259" key="6">
    <source>
        <dbReference type="PROSITE" id="PS50118"/>
    </source>
</evidence>
<feature type="compositionally biased region" description="Pro residues" evidence="5">
    <location>
        <begin position="317"/>
        <end position="334"/>
    </location>
</feature>
<reference evidence="7" key="1">
    <citation type="journal article" date="2014" name="PLoS ONE">
        <title>Transcriptome-Based Identification of ABC Transporters in the Western Tarnished Plant Bug Lygus hesperus.</title>
        <authorList>
            <person name="Hull J.J."/>
            <person name="Chaney K."/>
            <person name="Geib S.M."/>
            <person name="Fabrick J.A."/>
            <person name="Brent C.S."/>
            <person name="Walsh D."/>
            <person name="Lavine L.C."/>
        </authorList>
    </citation>
    <scope>NUCLEOTIDE SEQUENCE</scope>
</reference>
<feature type="compositionally biased region" description="Basic and acidic residues" evidence="5">
    <location>
        <begin position="279"/>
        <end position="296"/>
    </location>
</feature>
<evidence type="ECO:0000313" key="8">
    <source>
        <dbReference type="EMBL" id="JAQ10765.1"/>
    </source>
</evidence>
<feature type="domain" description="HMG box" evidence="6">
    <location>
        <begin position="52"/>
        <end position="120"/>
    </location>
</feature>
<keyword evidence="2 4" id="KW-0238">DNA-binding</keyword>
<dbReference type="EMBL" id="GDHC01007864">
    <property type="protein sequence ID" value="JAQ10765.1"/>
    <property type="molecule type" value="Transcribed_RNA"/>
</dbReference>
<dbReference type="PANTHER" id="PTHR10270">
    <property type="entry name" value="SOX TRANSCRIPTION FACTOR"/>
    <property type="match status" value="1"/>
</dbReference>
<dbReference type="EMBL" id="GBHO01008352">
    <property type="protein sequence ID" value="JAG35252.1"/>
    <property type="molecule type" value="Transcribed_RNA"/>
</dbReference>
<gene>
    <name evidence="7" type="primary">sox21b</name>
    <name evidence="7" type="ORF">CM83_54401</name>
    <name evidence="8" type="ORF">g.48208</name>
</gene>
<evidence type="ECO:0000256" key="2">
    <source>
        <dbReference type="ARBA" id="ARBA00023125"/>
    </source>
</evidence>
<organism evidence="7">
    <name type="scientific">Lygus hesperus</name>
    <name type="common">Western plant bug</name>
    <dbReference type="NCBI Taxonomy" id="30085"/>
    <lineage>
        <taxon>Eukaryota</taxon>
        <taxon>Metazoa</taxon>
        <taxon>Ecdysozoa</taxon>
        <taxon>Arthropoda</taxon>
        <taxon>Hexapoda</taxon>
        <taxon>Insecta</taxon>
        <taxon>Pterygota</taxon>
        <taxon>Neoptera</taxon>
        <taxon>Paraneoptera</taxon>
        <taxon>Hemiptera</taxon>
        <taxon>Heteroptera</taxon>
        <taxon>Panheteroptera</taxon>
        <taxon>Cimicomorpha</taxon>
        <taxon>Miridae</taxon>
        <taxon>Mirini</taxon>
        <taxon>Lygus</taxon>
    </lineage>
</organism>
<feature type="compositionally biased region" description="Low complexity" evidence="5">
    <location>
        <begin position="297"/>
        <end position="306"/>
    </location>
</feature>
<dbReference type="InterPro" id="IPR009071">
    <property type="entry name" value="HMG_box_dom"/>
</dbReference>
<dbReference type="FunFam" id="1.10.30.10:FF:000002">
    <property type="entry name" value="transcription factor Sox-2"/>
    <property type="match status" value="1"/>
</dbReference>
<dbReference type="AlphaFoldDB" id="A0A0A9YQD4"/>
<dbReference type="PROSITE" id="PS50118">
    <property type="entry name" value="HMG_BOX_2"/>
    <property type="match status" value="1"/>
</dbReference>
<dbReference type="InterPro" id="IPR050140">
    <property type="entry name" value="SRY-related_HMG-box_TF-like"/>
</dbReference>
<dbReference type="GO" id="GO:0001228">
    <property type="term" value="F:DNA-binding transcription activator activity, RNA polymerase II-specific"/>
    <property type="evidence" value="ECO:0007669"/>
    <property type="project" value="TreeGrafter"/>
</dbReference>
<accession>A0A0A9YQD4</accession>
<dbReference type="Gene3D" id="1.10.30.10">
    <property type="entry name" value="High mobility group box domain"/>
    <property type="match status" value="1"/>
</dbReference>
<protein>
    <submittedName>
        <fullName evidence="7">Transcription factor Sox-21-B</fullName>
    </submittedName>
</protein>
<dbReference type="Pfam" id="PF00505">
    <property type="entry name" value="HMG_box"/>
    <property type="match status" value="1"/>
</dbReference>
<sequence>MDLLQEHFMRNTEMGDTSYLMNGHHAISPQLGVQGPQQSPSPQNGVKREEHIKRPMNAFMVWSRLQRRKIAQDNPKMHNSEISKRLGAEWKLLTENEKRPFIDEAKRLRAMHMKEHPDYKYRPRRKAKTAVRKDGYPYSIPYQSVPIDALRAGMGAAQMPTYYNPAAYSFAAAAAAAAQQTATSSITSSTATSSFNSVVSSMEAMKYSMEDKYRSAYSSVGHFGGYADPKYSHEYKSPYNYLDPTFTKYFESAKSMYPSEVYQSPNLDLKPYQPINLLEPKEEPAPTSPEEGRTEAPETSSSSSGAGSPGNNNQPTFYPPPSLHPGYPYQPTPPTSSSQEFRRPLTVIF</sequence>
<feature type="region of interest" description="Disordered" evidence="5">
    <location>
        <begin position="279"/>
        <end position="349"/>
    </location>
</feature>
<feature type="DNA-binding region" description="HMG box" evidence="4">
    <location>
        <begin position="52"/>
        <end position="120"/>
    </location>
</feature>
<proteinExistence type="predicted"/>
<comment type="subcellular location">
    <subcellularLocation>
        <location evidence="1">Nucleus</location>
    </subcellularLocation>
</comment>
<dbReference type="GO" id="GO:0000122">
    <property type="term" value="P:negative regulation of transcription by RNA polymerase II"/>
    <property type="evidence" value="ECO:0007669"/>
    <property type="project" value="TreeGrafter"/>
</dbReference>
<dbReference type="GO" id="GO:0005634">
    <property type="term" value="C:nucleus"/>
    <property type="evidence" value="ECO:0007669"/>
    <property type="project" value="UniProtKB-SubCell"/>
</dbReference>
<reference evidence="8" key="3">
    <citation type="journal article" date="2016" name="Gigascience">
        <title>De novo construction of an expanded transcriptome assembly for the western tarnished plant bug, Lygus hesperus.</title>
        <authorList>
            <person name="Tassone E.E."/>
            <person name="Geib S.M."/>
            <person name="Hall B."/>
            <person name="Fabrick J.A."/>
            <person name="Brent C.S."/>
            <person name="Hull J.J."/>
        </authorList>
    </citation>
    <scope>NUCLEOTIDE SEQUENCE</scope>
</reference>
<dbReference type="GO" id="GO:0007420">
    <property type="term" value="P:brain development"/>
    <property type="evidence" value="ECO:0007669"/>
    <property type="project" value="TreeGrafter"/>
</dbReference>
<dbReference type="SMART" id="SM00398">
    <property type="entry name" value="HMG"/>
    <property type="match status" value="1"/>
</dbReference>